<evidence type="ECO:0008006" key="4">
    <source>
        <dbReference type="Google" id="ProtNLM"/>
    </source>
</evidence>
<accession>A0AAV6R3G5</accession>
<sequence>MSEGLYLVNTALFKLVFLLSPTFSETAVVLTYLTWKWRKRNSSPQSVMKGEHLKRPCSAKHKNTYSFLSILIHFKSNPPNKNKKYLTVPCDSVSTRVHRGK</sequence>
<keyword evidence="1" id="KW-0812">Transmembrane</keyword>
<dbReference type="Proteomes" id="UP000693946">
    <property type="component" value="Linkage Group LG21"/>
</dbReference>
<organism evidence="2 3">
    <name type="scientific">Solea senegalensis</name>
    <name type="common">Senegalese sole</name>
    <dbReference type="NCBI Taxonomy" id="28829"/>
    <lineage>
        <taxon>Eukaryota</taxon>
        <taxon>Metazoa</taxon>
        <taxon>Chordata</taxon>
        <taxon>Craniata</taxon>
        <taxon>Vertebrata</taxon>
        <taxon>Euteleostomi</taxon>
        <taxon>Actinopterygii</taxon>
        <taxon>Neopterygii</taxon>
        <taxon>Teleostei</taxon>
        <taxon>Neoteleostei</taxon>
        <taxon>Acanthomorphata</taxon>
        <taxon>Carangaria</taxon>
        <taxon>Pleuronectiformes</taxon>
        <taxon>Pleuronectoidei</taxon>
        <taxon>Soleidae</taxon>
        <taxon>Solea</taxon>
    </lineage>
</organism>
<protein>
    <recommendedName>
        <fullName evidence="4">Secreted protein</fullName>
    </recommendedName>
</protein>
<feature type="transmembrane region" description="Helical" evidence="1">
    <location>
        <begin position="12"/>
        <end position="35"/>
    </location>
</feature>
<gene>
    <name evidence="2" type="ORF">JOB18_041746</name>
</gene>
<name>A0AAV6R3G5_SOLSE</name>
<evidence type="ECO:0000313" key="3">
    <source>
        <dbReference type="Proteomes" id="UP000693946"/>
    </source>
</evidence>
<dbReference type="EMBL" id="JAGKHQ010000014">
    <property type="protein sequence ID" value="KAG7499565.1"/>
    <property type="molecule type" value="Genomic_DNA"/>
</dbReference>
<keyword evidence="1" id="KW-0472">Membrane</keyword>
<comment type="caution">
    <text evidence="2">The sequence shown here is derived from an EMBL/GenBank/DDBJ whole genome shotgun (WGS) entry which is preliminary data.</text>
</comment>
<keyword evidence="3" id="KW-1185">Reference proteome</keyword>
<reference evidence="2 3" key="1">
    <citation type="journal article" date="2021" name="Sci. Rep.">
        <title>Chromosome anchoring in Senegalese sole (Solea senegalensis) reveals sex-associated markers and genome rearrangements in flatfish.</title>
        <authorList>
            <person name="Guerrero-Cozar I."/>
            <person name="Gomez-Garrido J."/>
            <person name="Berbel C."/>
            <person name="Martinez-Blanch J.F."/>
            <person name="Alioto T."/>
            <person name="Claros M.G."/>
            <person name="Gagnaire P.A."/>
            <person name="Manchado M."/>
        </authorList>
    </citation>
    <scope>NUCLEOTIDE SEQUENCE [LARGE SCALE GENOMIC DNA]</scope>
    <source>
        <strain evidence="2">Sse05_10M</strain>
    </source>
</reference>
<dbReference type="AlphaFoldDB" id="A0AAV6R3G5"/>
<proteinExistence type="predicted"/>
<keyword evidence="1" id="KW-1133">Transmembrane helix</keyword>
<evidence type="ECO:0000256" key="1">
    <source>
        <dbReference type="SAM" id="Phobius"/>
    </source>
</evidence>
<evidence type="ECO:0000313" key="2">
    <source>
        <dbReference type="EMBL" id="KAG7499565.1"/>
    </source>
</evidence>